<dbReference type="PROSITE" id="PS01358">
    <property type="entry name" value="ZF_RANBP2_1"/>
    <property type="match status" value="1"/>
</dbReference>
<dbReference type="Proteomes" id="UP000287865">
    <property type="component" value="Unassembled WGS sequence"/>
</dbReference>
<organism evidence="5 7">
    <name type="scientific">Aliidiomarina maris</name>
    <dbReference type="NCBI Taxonomy" id="531312"/>
    <lineage>
        <taxon>Bacteria</taxon>
        <taxon>Pseudomonadati</taxon>
        <taxon>Pseudomonadota</taxon>
        <taxon>Gammaproteobacteria</taxon>
        <taxon>Alteromonadales</taxon>
        <taxon>Idiomarinaceae</taxon>
        <taxon>Aliidiomarina</taxon>
    </lineage>
</organism>
<comment type="caution">
    <text evidence="5">The sequence shown here is derived from an EMBL/GenBank/DDBJ whole genome shotgun (WGS) entry which is preliminary data.</text>
</comment>
<accession>A0A327WUI3</accession>
<keyword evidence="2" id="KW-0863">Zinc-finger</keyword>
<evidence type="ECO:0000313" key="6">
    <source>
        <dbReference type="EMBL" id="RUO20539.1"/>
    </source>
</evidence>
<evidence type="ECO:0000259" key="4">
    <source>
        <dbReference type="PROSITE" id="PS01358"/>
    </source>
</evidence>
<dbReference type="InterPro" id="IPR001876">
    <property type="entry name" value="Znf_RanBP2"/>
</dbReference>
<name>A0A327WUI3_9GAMM</name>
<dbReference type="InterPro" id="IPR018551">
    <property type="entry name" value="DUF2007"/>
</dbReference>
<evidence type="ECO:0000313" key="5">
    <source>
        <dbReference type="EMBL" id="RAJ94858.1"/>
    </source>
</evidence>
<feature type="domain" description="RanBP2-type" evidence="4">
    <location>
        <begin position="83"/>
        <end position="102"/>
    </location>
</feature>
<dbReference type="EMBL" id="PIPK01000013">
    <property type="protein sequence ID" value="RUO20539.1"/>
    <property type="molecule type" value="Genomic_DNA"/>
</dbReference>
<dbReference type="Proteomes" id="UP000249203">
    <property type="component" value="Unassembled WGS sequence"/>
</dbReference>
<reference evidence="5 7" key="2">
    <citation type="submission" date="2018-06" db="EMBL/GenBank/DDBJ databases">
        <title>Genomic Encyclopedia of Type Strains, Phase III (KMG-III): the genomes of soil and plant-associated and newly described type strains.</title>
        <authorList>
            <person name="Whitman W."/>
        </authorList>
    </citation>
    <scope>NUCLEOTIDE SEQUENCE [LARGE SCALE GENOMIC DNA]</scope>
    <source>
        <strain evidence="5 7">CGMCC 1.15366</strain>
    </source>
</reference>
<dbReference type="EMBL" id="QLMD01000013">
    <property type="protein sequence ID" value="RAJ94858.1"/>
    <property type="molecule type" value="Genomic_DNA"/>
</dbReference>
<evidence type="ECO:0000256" key="1">
    <source>
        <dbReference type="ARBA" id="ARBA00022723"/>
    </source>
</evidence>
<dbReference type="RefSeq" id="WP_111570116.1">
    <property type="nucleotide sequence ID" value="NZ_PIPK01000013.1"/>
</dbReference>
<sequence>MQVKSDWVKIYTAANSMEAELIAGLLRQQGIEAGVSSQLLGGGIGELPLDALYTPVWVSPKHVETAREAVIAYEKSAQQTSVWQCSYCKEQNPAGFELCWQCQKPVD</sequence>
<evidence type="ECO:0000256" key="3">
    <source>
        <dbReference type="ARBA" id="ARBA00022833"/>
    </source>
</evidence>
<evidence type="ECO:0000256" key="2">
    <source>
        <dbReference type="ARBA" id="ARBA00022771"/>
    </source>
</evidence>
<dbReference type="GO" id="GO:0008270">
    <property type="term" value="F:zinc ion binding"/>
    <property type="evidence" value="ECO:0007669"/>
    <property type="project" value="UniProtKB-KW"/>
</dbReference>
<evidence type="ECO:0000313" key="7">
    <source>
        <dbReference type="Proteomes" id="UP000249203"/>
    </source>
</evidence>
<keyword evidence="8" id="KW-1185">Reference proteome</keyword>
<reference evidence="6 8" key="1">
    <citation type="journal article" date="2018" name="Front. Microbiol.">
        <title>Genome-Based Analysis Reveals the Taxonomy and Diversity of the Family Idiomarinaceae.</title>
        <authorList>
            <person name="Liu Y."/>
            <person name="Lai Q."/>
            <person name="Shao Z."/>
        </authorList>
    </citation>
    <scope>NUCLEOTIDE SEQUENCE [LARGE SCALE GENOMIC DNA]</scope>
    <source>
        <strain evidence="6 8">CF12-14</strain>
    </source>
</reference>
<keyword evidence="3" id="KW-0862">Zinc</keyword>
<dbReference type="Pfam" id="PF09413">
    <property type="entry name" value="DUF2007"/>
    <property type="match status" value="1"/>
</dbReference>
<dbReference type="AlphaFoldDB" id="A0A327WUI3"/>
<evidence type="ECO:0000313" key="8">
    <source>
        <dbReference type="Proteomes" id="UP000287865"/>
    </source>
</evidence>
<protein>
    <submittedName>
        <fullName evidence="5">Putative signal transducing protein</fullName>
    </submittedName>
</protein>
<keyword evidence="1" id="KW-0479">Metal-binding</keyword>
<proteinExistence type="predicted"/>
<dbReference type="OrthoDB" id="9814654at2"/>
<gene>
    <name evidence="5" type="ORF">B0I24_11310</name>
    <name evidence="6" type="ORF">CWE07_12305</name>
</gene>